<dbReference type="RefSeq" id="YP_009833463.1">
    <property type="nucleotide sequence ID" value="NC_048664.1"/>
</dbReference>
<name>A0A679FL99_9CAUD</name>
<dbReference type="KEGG" id="vg:55603518"/>
<protein>
    <submittedName>
        <fullName evidence="1">Uncharacterized protein</fullName>
    </submittedName>
</protein>
<sequence length="87" mass="9819">MKWGLQTLQNGKLVSSINTTYIIDYLYVDKKFSKTYSDIGDDVTIYPFINNSRYGSLISVNGSVVTFGYDQWSSPYNAIIMGISKNV</sequence>
<organism evidence="1 2">
    <name type="scientific">Cronobacter phage vB_CsaP_009</name>
    <dbReference type="NCBI Taxonomy" id="2699738"/>
    <lineage>
        <taxon>Viruses</taxon>
        <taxon>Duplodnaviria</taxon>
        <taxon>Heunggongvirae</taxon>
        <taxon>Uroviricota</taxon>
        <taxon>Caudoviricetes</taxon>
        <taxon>Grimontviridae</taxon>
        <taxon>Privateervirus</taxon>
        <taxon>Privateervirus pv009</taxon>
    </lineage>
</organism>
<dbReference type="Proteomes" id="UP000479051">
    <property type="component" value="Segment"/>
</dbReference>
<proteinExistence type="predicted"/>
<evidence type="ECO:0000313" key="2">
    <source>
        <dbReference type="Proteomes" id="UP000479051"/>
    </source>
</evidence>
<reference evidence="1 2" key="1">
    <citation type="submission" date="2020-01" db="EMBL/GenBank/DDBJ databases">
        <title>Isolation, characterization and genomic analysis of a lytic bacteriophage vB_CsaP_009 infecting Cronobacter.</title>
        <authorList>
            <person name="Soleimani-Delfan A."/>
            <person name="Shahin K."/>
            <person name="Barazandeh M."/>
            <person name="Komijani M."/>
        </authorList>
    </citation>
    <scope>NUCLEOTIDE SEQUENCE [LARGE SCALE GENOMIC DNA]</scope>
</reference>
<dbReference type="GeneID" id="55603518"/>
<dbReference type="EMBL" id="LC519601">
    <property type="protein sequence ID" value="BBU72730.1"/>
    <property type="molecule type" value="Genomic_DNA"/>
</dbReference>
<evidence type="ECO:0000313" key="1">
    <source>
        <dbReference type="EMBL" id="BBU72730.1"/>
    </source>
</evidence>
<accession>A0A679FL99</accession>
<keyword evidence="2" id="KW-1185">Reference proteome</keyword>